<comment type="caution">
    <text evidence="1">The sequence shown here is derived from an EMBL/GenBank/DDBJ whole genome shotgun (WGS) entry which is preliminary data.</text>
</comment>
<keyword evidence="2" id="KW-1185">Reference proteome</keyword>
<protein>
    <submittedName>
        <fullName evidence="1">Uncharacterized protein</fullName>
    </submittedName>
</protein>
<evidence type="ECO:0000313" key="2">
    <source>
        <dbReference type="Proteomes" id="UP000032049"/>
    </source>
</evidence>
<dbReference type="EMBL" id="JXRA01000017">
    <property type="protein sequence ID" value="KIO78294.1"/>
    <property type="molecule type" value="Genomic_DNA"/>
</dbReference>
<dbReference type="AlphaFoldDB" id="A0A0D0G0H9"/>
<accession>A0A0D0G0H9</accession>
<name>A0A0D0G0H9_9SPHI</name>
<gene>
    <name evidence="1" type="ORF">TH53_04585</name>
</gene>
<evidence type="ECO:0000313" key="1">
    <source>
        <dbReference type="EMBL" id="KIO78294.1"/>
    </source>
</evidence>
<sequence>MPWFTYNYPGAVNDPNSYSLSTDVPSCSGDSLCGIYANSTATTPPKPVITDSLKAAIANANNGQITPGVTVLRPTP</sequence>
<dbReference type="Proteomes" id="UP000032049">
    <property type="component" value="Unassembled WGS sequence"/>
</dbReference>
<proteinExistence type="predicted"/>
<organism evidence="1 2">
    <name type="scientific">Pedobacter lusitanus</name>
    <dbReference type="NCBI Taxonomy" id="1503925"/>
    <lineage>
        <taxon>Bacteria</taxon>
        <taxon>Pseudomonadati</taxon>
        <taxon>Bacteroidota</taxon>
        <taxon>Sphingobacteriia</taxon>
        <taxon>Sphingobacteriales</taxon>
        <taxon>Sphingobacteriaceae</taxon>
        <taxon>Pedobacter</taxon>
    </lineage>
</organism>
<reference evidence="1 2" key="1">
    <citation type="submission" date="2015-01" db="EMBL/GenBank/DDBJ databases">
        <title>Draft genome sequence of Pedobacter sp. NL19 isolated from sludge of an effluent treatment pond in an abandoned uranium mine.</title>
        <authorList>
            <person name="Santos T."/>
            <person name="Caetano T."/>
            <person name="Covas C."/>
            <person name="Cruz A."/>
            <person name="Mendo S."/>
        </authorList>
    </citation>
    <scope>NUCLEOTIDE SEQUENCE [LARGE SCALE GENOMIC DNA]</scope>
    <source>
        <strain evidence="1 2">NL19</strain>
    </source>
</reference>
<dbReference type="RefSeq" id="WP_041878810.1">
    <property type="nucleotide sequence ID" value="NZ_CP157278.1"/>
</dbReference>